<organism evidence="2 3">
    <name type="scientific">Neiella holothuriorum</name>
    <dbReference type="NCBI Taxonomy" id="2870530"/>
    <lineage>
        <taxon>Bacteria</taxon>
        <taxon>Pseudomonadati</taxon>
        <taxon>Pseudomonadota</taxon>
        <taxon>Gammaproteobacteria</taxon>
        <taxon>Alteromonadales</taxon>
        <taxon>Echinimonadaceae</taxon>
        <taxon>Neiella</taxon>
    </lineage>
</organism>
<dbReference type="EMBL" id="JAHZSS010000003">
    <property type="protein sequence ID" value="MBW8190285.1"/>
    <property type="molecule type" value="Genomic_DNA"/>
</dbReference>
<comment type="caution">
    <text evidence="2">The sequence shown here is derived from an EMBL/GenBank/DDBJ whole genome shotgun (WGS) entry which is preliminary data.</text>
</comment>
<evidence type="ECO:0000313" key="3">
    <source>
        <dbReference type="Proteomes" id="UP001166251"/>
    </source>
</evidence>
<evidence type="ECO:0000313" key="2">
    <source>
        <dbReference type="EMBL" id="MBW8190285.1"/>
    </source>
</evidence>
<dbReference type="SMART" id="SM00953">
    <property type="entry name" value="RES"/>
    <property type="match status" value="1"/>
</dbReference>
<dbReference type="InterPro" id="IPR014914">
    <property type="entry name" value="RES_dom"/>
</dbReference>
<proteinExistence type="predicted"/>
<sequence>MIFPDIVHEPLNGTLWRIVESQESAATLSISDNLAEQAVLEELLEQHSKPPYRDDLSRYSYLLSTPFRYPPLDHGSRFGAATEPSLFYGSVEPNTALTECAYYRFSFWDDMVLPPPNPMVTQHSLFNVGYATEHGANLISATEEQRTLLSHPSDYSYSQSFGTHMRDAGIKLFQFYSARCSMQGMNIALFDPSPFTITSPTSKQEWLCELTEGTVFFKRVQHSASQMFLRQQFIVDGKLPRPA</sequence>
<name>A0ABS7ED80_9GAMM</name>
<dbReference type="RefSeq" id="WP_220102960.1">
    <property type="nucleotide sequence ID" value="NZ_JAHZSS010000003.1"/>
</dbReference>
<feature type="domain" description="RES" evidence="1">
    <location>
        <begin position="66"/>
        <end position="201"/>
    </location>
</feature>
<dbReference type="Proteomes" id="UP001166251">
    <property type="component" value="Unassembled WGS sequence"/>
</dbReference>
<protein>
    <submittedName>
        <fullName evidence="2">RES family NAD+ phosphorylase</fullName>
    </submittedName>
</protein>
<evidence type="ECO:0000259" key="1">
    <source>
        <dbReference type="SMART" id="SM00953"/>
    </source>
</evidence>
<dbReference type="Pfam" id="PF08808">
    <property type="entry name" value="RES"/>
    <property type="match status" value="1"/>
</dbReference>
<reference evidence="2" key="1">
    <citation type="submission" date="2021-07" db="EMBL/GenBank/DDBJ databases">
        <title>Neiella marina sp. nov., isolated from the intestinal content of sea cucumber Apostichopus japonicus.</title>
        <authorList>
            <person name="Bai X."/>
        </authorList>
    </citation>
    <scope>NUCLEOTIDE SEQUENCE</scope>
    <source>
        <strain evidence="2">126</strain>
    </source>
</reference>
<keyword evidence="3" id="KW-1185">Reference proteome</keyword>
<gene>
    <name evidence="2" type="ORF">K0504_04480</name>
</gene>
<accession>A0ABS7ED80</accession>